<gene>
    <name evidence="7" type="ORF">OA50_04155</name>
</gene>
<dbReference type="Pfam" id="PF00353">
    <property type="entry name" value="HemolysinCabind"/>
    <property type="match status" value="13"/>
</dbReference>
<feature type="compositionally biased region" description="Basic and acidic residues" evidence="5">
    <location>
        <begin position="994"/>
        <end position="1009"/>
    </location>
</feature>
<accession>A0A0B3SLH0</accession>
<evidence type="ECO:0000256" key="1">
    <source>
        <dbReference type="ARBA" id="ARBA00001913"/>
    </source>
</evidence>
<dbReference type="InterPro" id="IPR013858">
    <property type="entry name" value="Peptidase_M10B_C"/>
</dbReference>
<dbReference type="RefSeq" id="WP_043144851.1">
    <property type="nucleotide sequence ID" value="NZ_JSUQ01000018.1"/>
</dbReference>
<dbReference type="OrthoDB" id="9342475at2"/>
<evidence type="ECO:0000256" key="4">
    <source>
        <dbReference type="ARBA" id="ARBA00022737"/>
    </source>
</evidence>
<feature type="region of interest" description="Disordered" evidence="5">
    <location>
        <begin position="1494"/>
        <end position="1521"/>
    </location>
</feature>
<dbReference type="SUPFAM" id="SSF49899">
    <property type="entry name" value="Concanavalin A-like lectins/glucanases"/>
    <property type="match status" value="1"/>
</dbReference>
<reference evidence="7 8" key="1">
    <citation type="submission" date="2014-10" db="EMBL/GenBank/DDBJ databases">
        <title>Genome sequence of Ponticoccus sp. strain UMTAT08 isolated from clonal culture of toxic dinoflagellate Alexandrium tamiyavanichii.</title>
        <authorList>
            <person name="Gan H.Y."/>
            <person name="Muhd D.-D."/>
            <person name="Mohd Noor M.E."/>
            <person name="Yeong Y.S."/>
            <person name="Usup G."/>
        </authorList>
    </citation>
    <scope>NUCLEOTIDE SEQUENCE [LARGE SCALE GENOMIC DNA]</scope>
    <source>
        <strain evidence="7 8">UMTAT08</strain>
    </source>
</reference>
<evidence type="ECO:0000259" key="6">
    <source>
        <dbReference type="PROSITE" id="PS51828"/>
    </source>
</evidence>
<sequence length="2005" mass="205021">MPGQVSQLDDNVQDTRLAAQTALDAVNGAIDALTLVKDVFEVLEDIDEDAEKLESIAKGLKNALALISKVGPPLSSVTPFLKRVIESVEERANDVANGIDVESKFGDFKDNVEALINGLEGARDTLEITVAELSAIENGIADAADGIENAYSIPTELQNAIDQAEITAGTINGATSGIADIAEDINALKVRIDGILGDFPSTAATLIGVARDFIDLIGKVDFLQTPMDVLNDALEPVQWALDAAEAVIDAVINPVLDPILDSLGVTDLFDQMSDAINDLIPELSLFEGIDLDLGNFEVEFGDLVVDAPNLDVALESDVMARMRDDVDRLAVEVRKLITPFDPVNLLLDDSANLAMGYDGFEGRDPNGIIAGGTNIFAQGGDDLISGGLGDDVLHGGAGNDVLIGGAGDDIIDGGTGTDGVILQGNLSEFSIKRDTVTGDILVSHTHGASDVPDLGTDVISNVEYFIFEDRTLHIDDFDYFYDAANGETEGDGISLPGVPTGPSRDFMFGTDGAESIAGYELMDYIAARDGNDSLYGGNGSDFLEGGAGFDRIDGGADSDVGSYLGESDRPHFVSLLAPGDPRQPFVSEDFYVAVENLTGSDNEDWLWGDDGANRLDGRGDDDVLRGLGGNDSLLSGKGTDLMIGGAGNDTVIATAVDYEPTDPSTIGRKLIVAGTGNDSYINERGNFSSIWYGGVDYTASFPMFPTLAAVGFSPAEIDAMLPHHVRVDGAQDLIRKYDGTGNLIGTDRIEGSFQVFGAEGNDTFIGSDRQDVYFGGEGDDLFEGGARNFRPIWDTADPQNSFTVHDFYDGGAGDDRFRPAQGRTNLEGGSGDDTVEITRQGWLLVDGSDDAEPAGNAEVDTLDFSGSDLGWAIDLSGEYIGDPLKLGYKGVAEGHEPGTTQLPGATDYAAFDSLQRQLGAPGGSFDLLLGESYIEIKGFEAVIGSDQNDFIAGNDRANHLRGGLGNDVILGHSGSGLDVLAGEDGDDTLIGSSSDDRILGGDGNDDLRNAEGGIDVGGNDLMSGGRGDDILRLFSGPGQITLSGGPGTDVADFSGFDGPVTLDLSQGGNATIQTSGVENLRGSQHGDTLTGNHLGNNLNGQAGNDLIDGGLGNDVLFAGEGLDSLRGGSGNDLLVVGMGGGDMQGGAGIDTASFGPNQTGELSDGTPDWQPVQTPGQAAIHLRDGIGGFRDLSTGVAYSYTFGGIENVSGSLSDDRLTGDDARNQLSGDAGDDLLVGLGGNDTLSGGDGNDHLVDGIDTPAFAMNADGTRDQMLRLQGYDDMPGGSFTVDMTFRATEAPGRMQTSFLSYAVPGSTNELLLIGTPTGGMELWINGRHYVTNVPLGGLFDGQAHRITLSVTPDSGGNASFSLYYDGESVYSNVIVGSTIGGLTAGGTLIIGQEQDQVNGAFDSNQVLRGEVGEVRVWNRALGATEVAQKALSPVDPATEPGLVTFWVPDPATGRMEDAMGGDPLLAETISGVGPVPVIVAQEGGGNDVMNGGAGNDTLEGGAGDDDLTGGAGDDSLVGGMGEDTASFAGDDAVTVDLRISGPQDTGRGMDVLLGIEHLTSAGGNDRLFGNALGNGLNAGDGNDILNGMEGDDTLNGGSGADWLVGNTGMDMASYDGAAAGLIADLANAALNTGEARGDTYIGIESLEGSAHSDSLRGDAGANLLSGLAGNDTLVGRGGNDTLMGGQGADWLIGSTGTDAASYANAAGSVIADLGNAGLNTGEAAGDSYLDVEDLIGSAYGDSLRGDGASNLLSGLAGADTLIGYDGDDSLAGDAGEDRLIGGAGSDTAVYASAGGGLIADLVDPTLNTGDARGDTYLSVENLLGSAFGDVLRGNHLGNVIEGGAGGDVLIGRQGADTMSGGDGDDVLRGDGGADVLDGGAGEDLLIGGPGTDLLTGGADADVFLFASATEAGLGAARDQILDFEQGLDVINLAGVVPGAFSFRGTDGFTGTGAPELQLIETAGGGTVVQFDTDGDGSADGGIRVVGVSGLTADDFIL</sequence>
<dbReference type="InterPro" id="IPR011049">
    <property type="entry name" value="Serralysin-like_metalloprot_C"/>
</dbReference>
<comment type="subcellular location">
    <subcellularLocation>
        <location evidence="2">Secreted</location>
    </subcellularLocation>
</comment>
<organism evidence="7 8">
    <name type="scientific">Mameliella alba</name>
    <dbReference type="NCBI Taxonomy" id="561184"/>
    <lineage>
        <taxon>Bacteria</taxon>
        <taxon>Pseudomonadati</taxon>
        <taxon>Pseudomonadota</taxon>
        <taxon>Alphaproteobacteria</taxon>
        <taxon>Rhodobacterales</taxon>
        <taxon>Roseobacteraceae</taxon>
        <taxon>Mameliella</taxon>
    </lineage>
</organism>
<dbReference type="SMART" id="SM00159">
    <property type="entry name" value="PTX"/>
    <property type="match status" value="1"/>
</dbReference>
<dbReference type="GO" id="GO:0005615">
    <property type="term" value="C:extracellular space"/>
    <property type="evidence" value="ECO:0007669"/>
    <property type="project" value="InterPro"/>
</dbReference>
<dbReference type="Gene3D" id="2.150.10.10">
    <property type="entry name" value="Serralysin-like metalloprotease, C-terminal"/>
    <property type="match status" value="10"/>
</dbReference>
<dbReference type="SUPFAM" id="SSF51120">
    <property type="entry name" value="beta-Roll"/>
    <property type="match status" value="11"/>
</dbReference>
<dbReference type="Pfam" id="PF08548">
    <property type="entry name" value="Peptidase_M10_C"/>
    <property type="match status" value="1"/>
</dbReference>
<dbReference type="InterPro" id="IPR050557">
    <property type="entry name" value="RTX_toxin/Mannuronan_C5-epim"/>
</dbReference>
<protein>
    <submittedName>
        <fullName evidence="7">Hemolysin-type calcium-binding region</fullName>
    </submittedName>
</protein>
<dbReference type="Pfam" id="PF00354">
    <property type="entry name" value="Pentaxin"/>
    <property type="match status" value="1"/>
</dbReference>
<dbReference type="GO" id="GO:0005509">
    <property type="term" value="F:calcium ion binding"/>
    <property type="evidence" value="ECO:0007669"/>
    <property type="project" value="InterPro"/>
</dbReference>
<dbReference type="PANTHER" id="PTHR38340:SF1">
    <property type="entry name" value="S-LAYER PROTEIN"/>
    <property type="match status" value="1"/>
</dbReference>
<dbReference type="InterPro" id="IPR013320">
    <property type="entry name" value="ConA-like_dom_sf"/>
</dbReference>
<dbReference type="InterPro" id="IPR001759">
    <property type="entry name" value="PTX_dom"/>
</dbReference>
<comment type="caution">
    <text evidence="7">The sequence shown here is derived from an EMBL/GenBank/DDBJ whole genome shotgun (WGS) entry which is preliminary data.</text>
</comment>
<evidence type="ECO:0000256" key="2">
    <source>
        <dbReference type="ARBA" id="ARBA00004613"/>
    </source>
</evidence>
<evidence type="ECO:0000256" key="5">
    <source>
        <dbReference type="SAM" id="MobiDB-lite"/>
    </source>
</evidence>
<evidence type="ECO:0000313" key="7">
    <source>
        <dbReference type="EMBL" id="KHQ51374.1"/>
    </source>
</evidence>
<comment type="cofactor">
    <cofactor evidence="1">
        <name>Ca(2+)</name>
        <dbReference type="ChEBI" id="CHEBI:29108"/>
    </cofactor>
</comment>
<keyword evidence="4" id="KW-0677">Repeat</keyword>
<evidence type="ECO:0000313" key="8">
    <source>
        <dbReference type="Proteomes" id="UP000030960"/>
    </source>
</evidence>
<dbReference type="PROSITE" id="PS51828">
    <property type="entry name" value="PTX_2"/>
    <property type="match status" value="1"/>
</dbReference>
<feature type="domain" description="Pentraxin (PTX)" evidence="6">
    <location>
        <begin position="1259"/>
        <end position="1473"/>
    </location>
</feature>
<proteinExistence type="predicted"/>
<keyword evidence="8" id="KW-1185">Reference proteome</keyword>
<dbReference type="EMBL" id="JSUQ01000018">
    <property type="protein sequence ID" value="KHQ51374.1"/>
    <property type="molecule type" value="Genomic_DNA"/>
</dbReference>
<dbReference type="InterPro" id="IPR018511">
    <property type="entry name" value="Hemolysin-typ_Ca-bd_CS"/>
</dbReference>
<keyword evidence="3" id="KW-0964">Secreted</keyword>
<evidence type="ECO:0000256" key="3">
    <source>
        <dbReference type="ARBA" id="ARBA00022525"/>
    </source>
</evidence>
<dbReference type="Proteomes" id="UP000030960">
    <property type="component" value="Unassembled WGS sequence"/>
</dbReference>
<dbReference type="PRINTS" id="PR00895">
    <property type="entry name" value="PENTAXIN"/>
</dbReference>
<dbReference type="PRINTS" id="PR00313">
    <property type="entry name" value="CABNDNGRPT"/>
</dbReference>
<dbReference type="PROSITE" id="PS00330">
    <property type="entry name" value="HEMOLYSIN_CALCIUM"/>
    <property type="match status" value="16"/>
</dbReference>
<dbReference type="PANTHER" id="PTHR38340">
    <property type="entry name" value="S-LAYER PROTEIN"/>
    <property type="match status" value="1"/>
</dbReference>
<dbReference type="InterPro" id="IPR001343">
    <property type="entry name" value="Hemolysn_Ca-bd"/>
</dbReference>
<feature type="region of interest" description="Disordered" evidence="5">
    <location>
        <begin position="992"/>
        <end position="1011"/>
    </location>
</feature>
<name>A0A0B3SLH0_9RHOB</name>
<dbReference type="Gene3D" id="2.60.120.200">
    <property type="match status" value="1"/>
</dbReference>
<dbReference type="STRING" id="561184.SAMN05216376_11382"/>